<evidence type="ECO:0000256" key="2">
    <source>
        <dbReference type="ARBA" id="ARBA00022448"/>
    </source>
</evidence>
<keyword evidence="12" id="KW-0675">Receptor</keyword>
<dbReference type="SUPFAM" id="SSF49464">
    <property type="entry name" value="Carboxypeptidase regulatory domain-like"/>
    <property type="match status" value="1"/>
</dbReference>
<gene>
    <name evidence="12" type="ordered locus">Echvi_4028</name>
</gene>
<evidence type="ECO:0000313" key="13">
    <source>
        <dbReference type="Proteomes" id="UP000010796"/>
    </source>
</evidence>
<dbReference type="InterPro" id="IPR008969">
    <property type="entry name" value="CarboxyPept-like_regulatory"/>
</dbReference>
<evidence type="ECO:0000256" key="5">
    <source>
        <dbReference type="ARBA" id="ARBA00023077"/>
    </source>
</evidence>
<evidence type="ECO:0000256" key="3">
    <source>
        <dbReference type="ARBA" id="ARBA00022452"/>
    </source>
</evidence>
<dbReference type="GO" id="GO:0009279">
    <property type="term" value="C:cell outer membrane"/>
    <property type="evidence" value="ECO:0007669"/>
    <property type="project" value="UniProtKB-SubCell"/>
</dbReference>
<name>L0G5W7_ECHVK</name>
<dbReference type="eggNOG" id="COG4771">
    <property type="taxonomic scope" value="Bacteria"/>
</dbReference>
<dbReference type="EMBL" id="CP003346">
    <property type="protein sequence ID" value="AGA80235.1"/>
    <property type="molecule type" value="Genomic_DNA"/>
</dbReference>
<dbReference type="Pfam" id="PF13715">
    <property type="entry name" value="CarbopepD_reg_2"/>
    <property type="match status" value="1"/>
</dbReference>
<feature type="domain" description="TonB-dependent receptor-like beta-barrel" evidence="10">
    <location>
        <begin position="307"/>
        <end position="749"/>
    </location>
</feature>
<feature type="domain" description="TonB-dependent receptor plug" evidence="11">
    <location>
        <begin position="119"/>
        <end position="225"/>
    </location>
</feature>
<dbReference type="InterPro" id="IPR000531">
    <property type="entry name" value="Beta-barrel_TonB"/>
</dbReference>
<comment type="subcellular location">
    <subcellularLocation>
        <location evidence="1 8">Cell outer membrane</location>
        <topology evidence="1 8">Multi-pass membrane protein</topology>
    </subcellularLocation>
</comment>
<evidence type="ECO:0000256" key="4">
    <source>
        <dbReference type="ARBA" id="ARBA00022692"/>
    </source>
</evidence>
<keyword evidence="3 8" id="KW-1134">Transmembrane beta strand</keyword>
<dbReference type="PROSITE" id="PS52016">
    <property type="entry name" value="TONB_DEPENDENT_REC_3"/>
    <property type="match status" value="1"/>
</dbReference>
<dbReference type="KEGG" id="evi:Echvi_4028"/>
<keyword evidence="2 8" id="KW-0813">Transport</keyword>
<dbReference type="HOGENOM" id="CLU_012669_1_0_10"/>
<dbReference type="PATRIC" id="fig|926556.3.peg.4242"/>
<dbReference type="OrthoDB" id="1109239at2"/>
<organism evidence="12 13">
    <name type="scientific">Echinicola vietnamensis (strain DSM 17526 / LMG 23754 / KMM 6221)</name>
    <dbReference type="NCBI Taxonomy" id="926556"/>
    <lineage>
        <taxon>Bacteria</taxon>
        <taxon>Pseudomonadati</taxon>
        <taxon>Bacteroidota</taxon>
        <taxon>Cytophagia</taxon>
        <taxon>Cytophagales</taxon>
        <taxon>Cyclobacteriaceae</taxon>
        <taxon>Echinicola</taxon>
    </lineage>
</organism>
<dbReference type="RefSeq" id="WP_015267772.1">
    <property type="nucleotide sequence ID" value="NC_019904.1"/>
</dbReference>
<dbReference type="InterPro" id="IPR037066">
    <property type="entry name" value="Plug_dom_sf"/>
</dbReference>
<dbReference type="PANTHER" id="PTHR30069">
    <property type="entry name" value="TONB-DEPENDENT OUTER MEMBRANE RECEPTOR"/>
    <property type="match status" value="1"/>
</dbReference>
<evidence type="ECO:0000256" key="9">
    <source>
        <dbReference type="RuleBase" id="RU003357"/>
    </source>
</evidence>
<proteinExistence type="inferred from homology"/>
<keyword evidence="7 8" id="KW-0998">Cell outer membrane</keyword>
<dbReference type="SUPFAM" id="SSF56935">
    <property type="entry name" value="Porins"/>
    <property type="match status" value="1"/>
</dbReference>
<evidence type="ECO:0000256" key="8">
    <source>
        <dbReference type="PROSITE-ProRule" id="PRU01360"/>
    </source>
</evidence>
<protein>
    <submittedName>
        <fullName evidence="12">Outer membrane receptor for ferrienterochelin and colicins</fullName>
    </submittedName>
</protein>
<dbReference type="GO" id="GO:0015344">
    <property type="term" value="F:siderophore uptake transmembrane transporter activity"/>
    <property type="evidence" value="ECO:0007669"/>
    <property type="project" value="TreeGrafter"/>
</dbReference>
<dbReference type="GO" id="GO:0044718">
    <property type="term" value="P:siderophore transmembrane transport"/>
    <property type="evidence" value="ECO:0007669"/>
    <property type="project" value="TreeGrafter"/>
</dbReference>
<evidence type="ECO:0000256" key="1">
    <source>
        <dbReference type="ARBA" id="ARBA00004571"/>
    </source>
</evidence>
<evidence type="ECO:0000259" key="11">
    <source>
        <dbReference type="Pfam" id="PF07715"/>
    </source>
</evidence>
<sequence length="787" mass="86513">MKQVITIFLYIFLFHQAVGQDVGSVEGQVDVPNSSTVFASVQVVGTDFGTMTTENGTYELHDIPEGNITLKVSLMGFQTVQKTVAVTAGSTTQVNFQLKEDKLNLHEVVISATRYELDRKEAPVVVNVLNPKLFNATQSVALSEGLNYQPGVRVETNCQNCGFTQVRLNGLEGAYSQILINSRAVFSSLNSVYGLDQIPTNIIERVEVVRGGGSALYGSNAIGGTINIITKEPVENTWQIGSNFSLIDGTTPDNSLNFNGSLTSEDLSTGVTFHGMYRQRGSYDANGDGFTEITRLENNTFGMKAFLKPNDRSKVSLDFSAIKEYRRGGDHLDLPPHFTDITEELTHNTIIGGLTYDLYSKDSKNHFSTYISGQKTIRDSYYGGLGGGRTAADSSLAANAYGKTHDLSMVAGSQFSRSFAHDDVVIFGAEYQLSDVEDEISGYQRLIDQSVHTLGFYGQYEWRPNDRLTALAGGRFDHTVVDGHYGLSSIVRNVDVSTGVFSPRVNILYDIREDLQFRIGYARGFRAPQAFNEDLHISSVGGEPTFVILSDELKTELSDAYTTSLNLSNSIGDLQFSFLAEGFYTQLKRPFTTVSTGATLPNGSILEEVRNGSGAVVRGGNVELNLSPSPKVTVQAGGTLQRSTYHDPQVLFEPEMENENEPTVTTEEFLRSPNAHGYLSTNLILTDKLNFDLTGSYTGSMIVPHVVSESGFMELVDSQQFFDANIKLAYHFDLIKGFHMELSGGVQNLLNSYQKDFDTGALRDSNYIYGPARPRTFFFGVKIGDFH</sequence>
<evidence type="ECO:0000313" key="12">
    <source>
        <dbReference type="EMBL" id="AGA80235.1"/>
    </source>
</evidence>
<dbReference type="PANTHER" id="PTHR30069:SF57">
    <property type="entry name" value="TONB-DEPENDENT RECEPTOR"/>
    <property type="match status" value="1"/>
</dbReference>
<comment type="similarity">
    <text evidence="8 9">Belongs to the TonB-dependent receptor family.</text>
</comment>
<dbReference type="InterPro" id="IPR039426">
    <property type="entry name" value="TonB-dep_rcpt-like"/>
</dbReference>
<evidence type="ECO:0000259" key="10">
    <source>
        <dbReference type="Pfam" id="PF00593"/>
    </source>
</evidence>
<evidence type="ECO:0000256" key="7">
    <source>
        <dbReference type="ARBA" id="ARBA00023237"/>
    </source>
</evidence>
<dbReference type="Pfam" id="PF07715">
    <property type="entry name" value="Plug"/>
    <property type="match status" value="1"/>
</dbReference>
<keyword evidence="13" id="KW-1185">Reference proteome</keyword>
<dbReference type="InterPro" id="IPR012910">
    <property type="entry name" value="Plug_dom"/>
</dbReference>
<dbReference type="Gene3D" id="2.40.170.20">
    <property type="entry name" value="TonB-dependent receptor, beta-barrel domain"/>
    <property type="match status" value="1"/>
</dbReference>
<dbReference type="Pfam" id="PF00593">
    <property type="entry name" value="TonB_dep_Rec_b-barrel"/>
    <property type="match status" value="1"/>
</dbReference>
<evidence type="ECO:0000256" key="6">
    <source>
        <dbReference type="ARBA" id="ARBA00023136"/>
    </source>
</evidence>
<dbReference type="STRING" id="926556.Echvi_4028"/>
<dbReference type="InterPro" id="IPR036942">
    <property type="entry name" value="Beta-barrel_TonB_sf"/>
</dbReference>
<dbReference type="Gene3D" id="2.170.130.10">
    <property type="entry name" value="TonB-dependent receptor, plug domain"/>
    <property type="match status" value="1"/>
</dbReference>
<dbReference type="Gene3D" id="2.60.40.1120">
    <property type="entry name" value="Carboxypeptidase-like, regulatory domain"/>
    <property type="match status" value="1"/>
</dbReference>
<dbReference type="Proteomes" id="UP000010796">
    <property type="component" value="Chromosome"/>
</dbReference>
<accession>L0G5W7</accession>
<keyword evidence="4 8" id="KW-0812">Transmembrane</keyword>
<dbReference type="AlphaFoldDB" id="L0G5W7"/>
<keyword evidence="5 9" id="KW-0798">TonB box</keyword>
<reference evidence="13" key="1">
    <citation type="submission" date="2012-02" db="EMBL/GenBank/DDBJ databases">
        <title>The complete genome of Echinicola vietnamensis DSM 17526.</title>
        <authorList>
            <person name="Lucas S."/>
            <person name="Copeland A."/>
            <person name="Lapidus A."/>
            <person name="Glavina del Rio T."/>
            <person name="Dalin E."/>
            <person name="Tice H."/>
            <person name="Bruce D."/>
            <person name="Goodwin L."/>
            <person name="Pitluck S."/>
            <person name="Peters L."/>
            <person name="Ovchinnikova G."/>
            <person name="Teshima H."/>
            <person name="Kyrpides N."/>
            <person name="Mavromatis K."/>
            <person name="Ivanova N."/>
            <person name="Brettin T."/>
            <person name="Detter J.C."/>
            <person name="Han C."/>
            <person name="Larimer F."/>
            <person name="Land M."/>
            <person name="Hauser L."/>
            <person name="Markowitz V."/>
            <person name="Cheng J.-F."/>
            <person name="Hugenholtz P."/>
            <person name="Woyke T."/>
            <person name="Wu D."/>
            <person name="Brambilla E."/>
            <person name="Klenk H.-P."/>
            <person name="Eisen J.A."/>
        </authorList>
    </citation>
    <scope>NUCLEOTIDE SEQUENCE [LARGE SCALE GENOMIC DNA]</scope>
    <source>
        <strain evidence="13">DSM 17526 / LMG 23754 / KMM 6221</strain>
    </source>
</reference>
<keyword evidence="6 8" id="KW-0472">Membrane</keyword>